<dbReference type="InterPro" id="IPR036065">
    <property type="entry name" value="BolA-like_sf"/>
</dbReference>
<accession>A0A1D8UTT5</accession>
<proteinExistence type="inferred from homology"/>
<sequence length="94" mass="10307">MSELRERAVRMAGVLEKALEPQNLQIQDDSAKHAGHAAKKGLDGGETHFTISVVSPRFSGLNRVARHRLVNELLAPEFETGLHALSLVLLTPEE</sequence>
<name>A0A1D8UTT5_9PROT</name>
<dbReference type="InterPro" id="IPR002634">
    <property type="entry name" value="BolA"/>
</dbReference>
<dbReference type="PANTHER" id="PTHR46230">
    <property type="match status" value="1"/>
</dbReference>
<evidence type="ECO:0000313" key="3">
    <source>
        <dbReference type="Proteomes" id="UP000179145"/>
    </source>
</evidence>
<dbReference type="OrthoDB" id="9811118at2"/>
<dbReference type="Pfam" id="PF01722">
    <property type="entry name" value="BolA"/>
    <property type="match status" value="1"/>
</dbReference>
<protein>
    <submittedName>
        <fullName evidence="2">BolA family transcriptional regulator</fullName>
    </submittedName>
</protein>
<dbReference type="EMBL" id="CP014674">
    <property type="protein sequence ID" value="AOX17049.1"/>
    <property type="molecule type" value="Genomic_DNA"/>
</dbReference>
<dbReference type="AlphaFoldDB" id="A0A1D8UTT5"/>
<dbReference type="eggNOG" id="COG0271">
    <property type="taxonomic scope" value="Bacteria"/>
</dbReference>
<comment type="similarity">
    <text evidence="1">Belongs to the BolA/IbaG family.</text>
</comment>
<organism evidence="2 3">
    <name type="scientific">Kozakia baliensis</name>
    <dbReference type="NCBI Taxonomy" id="153496"/>
    <lineage>
        <taxon>Bacteria</taxon>
        <taxon>Pseudomonadati</taxon>
        <taxon>Pseudomonadota</taxon>
        <taxon>Alphaproteobacteria</taxon>
        <taxon>Acetobacterales</taxon>
        <taxon>Acetobacteraceae</taxon>
        <taxon>Kozakia</taxon>
    </lineage>
</organism>
<reference evidence="2 3" key="1">
    <citation type="journal article" date="2016" name="Microb. Cell Fact.">
        <title>Dissection of exopolysaccharide biosynthesis in Kozakia baliensis.</title>
        <authorList>
            <person name="Brandt J.U."/>
            <person name="Jakob F."/>
            <person name="Behr J."/>
            <person name="Geissler A.J."/>
            <person name="Vogel R.F."/>
        </authorList>
    </citation>
    <scope>NUCLEOTIDE SEQUENCE [LARGE SCALE GENOMIC DNA]</scope>
    <source>
        <strain evidence="2 3">DSM 14400</strain>
    </source>
</reference>
<dbReference type="Proteomes" id="UP000179145">
    <property type="component" value="Chromosome"/>
</dbReference>
<dbReference type="RefSeq" id="WP_070402736.1">
    <property type="nucleotide sequence ID" value="NZ_BJVW01000003.1"/>
</dbReference>
<dbReference type="PIRSF" id="PIRSF003113">
    <property type="entry name" value="BolA"/>
    <property type="match status" value="1"/>
</dbReference>
<keyword evidence="3" id="KW-1185">Reference proteome</keyword>
<dbReference type="SUPFAM" id="SSF82657">
    <property type="entry name" value="BolA-like"/>
    <property type="match status" value="1"/>
</dbReference>
<dbReference type="PANTHER" id="PTHR46230:SF6">
    <property type="entry name" value="PROTEIN BOLA1, CHLOROPLASTIC"/>
    <property type="match status" value="1"/>
</dbReference>
<dbReference type="STRING" id="153496.A0U89_07700"/>
<dbReference type="GO" id="GO:0016226">
    <property type="term" value="P:iron-sulfur cluster assembly"/>
    <property type="evidence" value="ECO:0007669"/>
    <property type="project" value="TreeGrafter"/>
</dbReference>
<evidence type="ECO:0000256" key="1">
    <source>
        <dbReference type="RuleBase" id="RU003860"/>
    </source>
</evidence>
<evidence type="ECO:0000313" key="2">
    <source>
        <dbReference type="EMBL" id="AOX17049.1"/>
    </source>
</evidence>
<dbReference type="KEGG" id="kba:A0U89_07700"/>
<gene>
    <name evidence="2" type="ORF">A0U89_07700</name>
</gene>
<dbReference type="Gene3D" id="3.30.300.90">
    <property type="entry name" value="BolA-like"/>
    <property type="match status" value="1"/>
</dbReference>